<feature type="transmembrane region" description="Helical" evidence="8">
    <location>
        <begin position="6"/>
        <end position="23"/>
    </location>
</feature>
<dbReference type="eggNOG" id="ENOG502Z8KK">
    <property type="taxonomic scope" value="Bacteria"/>
</dbReference>
<dbReference type="PATRIC" id="fig|630626.3.peg.237"/>
<dbReference type="Proteomes" id="UP000001955">
    <property type="component" value="Chromosome"/>
</dbReference>
<dbReference type="Pfam" id="PF07095">
    <property type="entry name" value="IgaA"/>
    <property type="match status" value="1"/>
</dbReference>
<keyword evidence="5 8" id="KW-0812">Transmembrane</keyword>
<dbReference type="InterPro" id="IPR010771">
    <property type="entry name" value="IgaA"/>
</dbReference>
<evidence type="ECO:0000256" key="1">
    <source>
        <dbReference type="ARBA" id="ARBA00004429"/>
    </source>
</evidence>
<dbReference type="OrthoDB" id="8827178at2"/>
<evidence type="ECO:0000256" key="4">
    <source>
        <dbReference type="ARBA" id="ARBA00022519"/>
    </source>
</evidence>
<evidence type="ECO:0000313" key="9">
    <source>
        <dbReference type="EMBL" id="AFJ45366.1"/>
    </source>
</evidence>
<keyword evidence="10" id="KW-1185">Reference proteome</keyword>
<evidence type="ECO:0000256" key="2">
    <source>
        <dbReference type="ARBA" id="ARBA00009494"/>
    </source>
</evidence>
<keyword evidence="4" id="KW-0997">Cell inner membrane</keyword>
<name>I2B4B2_SHIBC</name>
<evidence type="ECO:0000256" key="3">
    <source>
        <dbReference type="ARBA" id="ARBA00022475"/>
    </source>
</evidence>
<accession>I2B4B2</accession>
<feature type="transmembrane region" description="Helical" evidence="8">
    <location>
        <begin position="229"/>
        <end position="247"/>
    </location>
</feature>
<dbReference type="EMBL" id="CP001560">
    <property type="protein sequence ID" value="AFJ45366.1"/>
    <property type="molecule type" value="Genomic_DNA"/>
</dbReference>
<dbReference type="GO" id="GO:0005886">
    <property type="term" value="C:plasma membrane"/>
    <property type="evidence" value="ECO:0007669"/>
    <property type="project" value="UniProtKB-SubCell"/>
</dbReference>
<accession>K6WM78</accession>
<feature type="transmembrane region" description="Helical" evidence="8">
    <location>
        <begin position="340"/>
        <end position="360"/>
    </location>
</feature>
<protein>
    <submittedName>
        <fullName evidence="9">Putative membrane protein IgaA-like protein</fullName>
    </submittedName>
</protein>
<feature type="transmembrane region" description="Helical" evidence="8">
    <location>
        <begin position="655"/>
        <end position="673"/>
    </location>
</feature>
<evidence type="ECO:0000256" key="5">
    <source>
        <dbReference type="ARBA" id="ARBA00022692"/>
    </source>
</evidence>
<dbReference type="STRING" id="630626.EBL_c02310"/>
<keyword evidence="3" id="KW-1003">Cell membrane</keyword>
<dbReference type="KEGG" id="ebt:EBL_c02310"/>
<evidence type="ECO:0000256" key="8">
    <source>
        <dbReference type="SAM" id="Phobius"/>
    </source>
</evidence>
<keyword evidence="7 8" id="KW-0472">Membrane</keyword>
<proteinExistence type="inferred from homology"/>
<feature type="transmembrane region" description="Helical" evidence="8">
    <location>
        <begin position="207"/>
        <end position="223"/>
    </location>
</feature>
<evidence type="ECO:0000256" key="7">
    <source>
        <dbReference type="ARBA" id="ARBA00023136"/>
    </source>
</evidence>
<evidence type="ECO:0000256" key="6">
    <source>
        <dbReference type="ARBA" id="ARBA00022989"/>
    </source>
</evidence>
<reference evidence="9 10" key="1">
    <citation type="journal article" date="2012" name="J. Bacteriol.">
        <title>Complete genome sequence of the B12-producing Shimwellia blattae strain DSM 4481, isolated from a cockroach.</title>
        <authorList>
            <person name="Brzuszkiewicz E."/>
            <person name="Waschkowitz T."/>
            <person name="Wiezer A."/>
            <person name="Daniel R."/>
        </authorList>
    </citation>
    <scope>NUCLEOTIDE SEQUENCE [LARGE SCALE GENOMIC DNA]</scope>
    <source>
        <strain evidence="10">ATCC 29907 / DSM 4481 / JCM 1650 / NBRC 105725 / CDC 9005-74</strain>
    </source>
</reference>
<comment type="subcellular location">
    <subcellularLocation>
        <location evidence="1">Cell inner membrane</location>
        <topology evidence="1">Multi-pass membrane protein</topology>
    </subcellularLocation>
</comment>
<evidence type="ECO:0000313" key="10">
    <source>
        <dbReference type="Proteomes" id="UP000001955"/>
    </source>
</evidence>
<dbReference type="AlphaFoldDB" id="I2B4B2"/>
<keyword evidence="6 8" id="KW-1133">Transmembrane helix</keyword>
<dbReference type="RefSeq" id="WP_002444787.1">
    <property type="nucleotide sequence ID" value="NC_017910.1"/>
</dbReference>
<dbReference type="HOGENOM" id="CLU_014723_0_0_6"/>
<sequence length="707" mass="78058">MSTLLILVATVLATVTLALSLLWRSQQQSARLPAVNFPGATFRKLSADERKAAENYLETFNRSRQLVGLSAASNAPQPLTLSPRSTKVICVTRAITRYGLSTDEANKWRYYLDSVEVHLPPFWEPYISNDNRIELVRTETMPLVISLNGHTLQDYVNEAAGFALENTSQGHSFIRGEESEQVELRHVRQETPEEYALSQAENLRDPLFIVAALVLAFLCLVTPGFLIPWLAGAGLILCAVGCLGMFAPPARRSLREIHCLRGTPKRWGLFGESDQDPLNNISLGVIDLIYPKHWKPFVSHNLGRQTDIDVYLDRRVVRQGPFLSLEDEVKHFPLQRWSRSLVLATGSLLVLVMMAIWVPLDMPLKLTLSWLKGAQTISAQHVRQLESAGVKVGDTLKIQGTGTCNIGSFSPRNHSPFAPFDCSQIIWNTARALPFPESETVAKASALLASVNQQLHPQPGESEVNPQLASAIQRSGMILLSDFADIVRKTQALCTGRDECVRLKNALTNLGNTRDWATLTRRASTGKLDGTNLLLRPVSAESLDNLVTTSTNPFFLRETERAAQALNSPAPGGFVIISDEGNSLVNLPGPATPLDDYPPAERWSALRHLAGQLMNTPFTAEGIVTGIQTDANGTRHVTLHAIPDSAGIWRNTGTTLLLLLLLGCTLWNGVMAVRRYQHNQMRTVAIQRYYEDCLPKNLLPGPDNSPR</sequence>
<gene>
    <name evidence="9" type="primary">yrfF</name>
    <name evidence="9" type="ordered locus">EBL_c02310</name>
</gene>
<organism evidence="9 10">
    <name type="scientific">Shimwellia blattae (strain ATCC 29907 / DSM 4481 / JCM 1650 / NBRC 105725 / CDC 9005-74)</name>
    <name type="common">Escherichia blattae</name>
    <dbReference type="NCBI Taxonomy" id="630626"/>
    <lineage>
        <taxon>Bacteria</taxon>
        <taxon>Pseudomonadati</taxon>
        <taxon>Pseudomonadota</taxon>
        <taxon>Gammaproteobacteria</taxon>
        <taxon>Enterobacterales</taxon>
        <taxon>Enterobacteriaceae</taxon>
        <taxon>Shimwellia</taxon>
    </lineage>
</organism>
<comment type="similarity">
    <text evidence="2">Belongs to the IgaA family.</text>
</comment>